<evidence type="ECO:0000313" key="2">
    <source>
        <dbReference type="Proteomes" id="UP000242715"/>
    </source>
</evidence>
<reference evidence="2" key="1">
    <citation type="journal article" date="2017" name="Front. Plant Sci.">
        <title>Climate Clever Clovers: New Paradigm to Reduce the Environmental Footprint of Ruminants by Breeding Low Methanogenic Forages Utilizing Haplotype Variation.</title>
        <authorList>
            <person name="Kaur P."/>
            <person name="Appels R."/>
            <person name="Bayer P.E."/>
            <person name="Keeble-Gagnere G."/>
            <person name="Wang J."/>
            <person name="Hirakawa H."/>
            <person name="Shirasawa K."/>
            <person name="Vercoe P."/>
            <person name="Stefanova K."/>
            <person name="Durmic Z."/>
            <person name="Nichols P."/>
            <person name="Revell C."/>
            <person name="Isobe S.N."/>
            <person name="Edwards D."/>
            <person name="Erskine W."/>
        </authorList>
    </citation>
    <scope>NUCLEOTIDE SEQUENCE [LARGE SCALE GENOMIC DNA]</scope>
    <source>
        <strain evidence="2">cv. Daliak</strain>
    </source>
</reference>
<gene>
    <name evidence="1" type="ORF">TSUD_233930</name>
</gene>
<name>A0A2Z6LQA1_TRISU</name>
<dbReference type="AlphaFoldDB" id="A0A2Z6LQA1"/>
<keyword evidence="2" id="KW-1185">Reference proteome</keyword>
<organism evidence="1 2">
    <name type="scientific">Trifolium subterraneum</name>
    <name type="common">Subterranean clover</name>
    <dbReference type="NCBI Taxonomy" id="3900"/>
    <lineage>
        <taxon>Eukaryota</taxon>
        <taxon>Viridiplantae</taxon>
        <taxon>Streptophyta</taxon>
        <taxon>Embryophyta</taxon>
        <taxon>Tracheophyta</taxon>
        <taxon>Spermatophyta</taxon>
        <taxon>Magnoliopsida</taxon>
        <taxon>eudicotyledons</taxon>
        <taxon>Gunneridae</taxon>
        <taxon>Pentapetalae</taxon>
        <taxon>rosids</taxon>
        <taxon>fabids</taxon>
        <taxon>Fabales</taxon>
        <taxon>Fabaceae</taxon>
        <taxon>Papilionoideae</taxon>
        <taxon>50 kb inversion clade</taxon>
        <taxon>NPAAA clade</taxon>
        <taxon>Hologalegina</taxon>
        <taxon>IRL clade</taxon>
        <taxon>Trifolieae</taxon>
        <taxon>Trifolium</taxon>
    </lineage>
</organism>
<dbReference type="EMBL" id="DF973186">
    <property type="protein sequence ID" value="GAU18521.1"/>
    <property type="molecule type" value="Genomic_DNA"/>
</dbReference>
<evidence type="ECO:0000313" key="1">
    <source>
        <dbReference type="EMBL" id="GAU18521.1"/>
    </source>
</evidence>
<accession>A0A2Z6LQA1</accession>
<protein>
    <submittedName>
        <fullName evidence="1">Uncharacterized protein</fullName>
    </submittedName>
</protein>
<dbReference type="Proteomes" id="UP000242715">
    <property type="component" value="Unassembled WGS sequence"/>
</dbReference>
<sequence length="122" mass="13325">MKRFSIDDEALFESCWEIRVLMREKKGVILFVNWGEGKVLMIVESSGSAARRWLRAVSISPIDDNGFAIGGGGSGGDEGGRIGFLVLVVSFGIFLAGKGIFEEIRVLIWGCGLLLEMELDLV</sequence>
<proteinExistence type="predicted"/>